<evidence type="ECO:0000313" key="2">
    <source>
        <dbReference type="Proteomes" id="UP000198870"/>
    </source>
</evidence>
<dbReference type="RefSeq" id="WP_092216044.1">
    <property type="nucleotide sequence ID" value="NZ_FMUX01000050.1"/>
</dbReference>
<dbReference type="Proteomes" id="UP000198870">
    <property type="component" value="Unassembled WGS sequence"/>
</dbReference>
<dbReference type="OrthoDB" id="6058000at2"/>
<proteinExistence type="predicted"/>
<evidence type="ECO:0000313" key="1">
    <source>
        <dbReference type="EMBL" id="SCY91464.1"/>
    </source>
</evidence>
<protein>
    <submittedName>
        <fullName evidence="1">Uncharacterized protein</fullName>
    </submittedName>
</protein>
<dbReference type="AlphaFoldDB" id="A0A1G5JTI6"/>
<reference evidence="1 2" key="1">
    <citation type="submission" date="2016-10" db="EMBL/GenBank/DDBJ databases">
        <authorList>
            <person name="de Groot N.N."/>
        </authorList>
    </citation>
    <scope>NUCLEOTIDE SEQUENCE [LARGE SCALE GENOMIC DNA]</scope>
    <source>
        <strain evidence="1 2">AA1</strain>
    </source>
</reference>
<organism evidence="1 2">
    <name type="scientific">Desulfoluna spongiiphila</name>
    <dbReference type="NCBI Taxonomy" id="419481"/>
    <lineage>
        <taxon>Bacteria</taxon>
        <taxon>Pseudomonadati</taxon>
        <taxon>Thermodesulfobacteriota</taxon>
        <taxon>Desulfobacteria</taxon>
        <taxon>Desulfobacterales</taxon>
        <taxon>Desulfolunaceae</taxon>
        <taxon>Desulfoluna</taxon>
    </lineage>
</organism>
<name>A0A1G5JTI6_9BACT</name>
<accession>A0A1G5JTI6</accession>
<keyword evidence="2" id="KW-1185">Reference proteome</keyword>
<sequence length="223" mass="25864">MNLINEDTILDDLRDLIQRFDESLVRRVDPAGLTLKSKIPFKVLSLKEVLFHRITILAQEAFDLYLQNKRMPSYILMRSTVETCALCFSFRKKCSIFLEDFNVANFDSFLMKGLSGGRIEKAKYQSVNVLTCIDHVDREFEGFRKMYDVLCEYAHPNHLGTLDSLGKFDNEKIWLDLGTELKMPPPAFGLAPFCMSLIIFEEQYNLIGDILRDINKNFDEKII</sequence>
<dbReference type="EMBL" id="FMUX01000050">
    <property type="protein sequence ID" value="SCY91464.1"/>
    <property type="molecule type" value="Genomic_DNA"/>
</dbReference>
<gene>
    <name evidence="1" type="ORF">SAMN05216233_1502</name>
</gene>